<dbReference type="EMBL" id="JBHMCE010000005">
    <property type="protein sequence ID" value="MFB9528328.1"/>
    <property type="molecule type" value="Genomic_DNA"/>
</dbReference>
<evidence type="ECO:0000256" key="4">
    <source>
        <dbReference type="ARBA" id="ARBA00022989"/>
    </source>
</evidence>
<comment type="similarity">
    <text evidence="6">Belongs to the ABC-4 integral membrane protein family.</text>
</comment>
<evidence type="ECO:0000313" key="10">
    <source>
        <dbReference type="Proteomes" id="UP001589646"/>
    </source>
</evidence>
<reference evidence="9 10" key="1">
    <citation type="submission" date="2024-09" db="EMBL/GenBank/DDBJ databases">
        <authorList>
            <person name="Sun Q."/>
            <person name="Mori K."/>
        </authorList>
    </citation>
    <scope>NUCLEOTIDE SEQUENCE [LARGE SCALE GENOMIC DNA]</scope>
    <source>
        <strain evidence="9 10">JCM 3323</strain>
    </source>
</reference>
<organism evidence="9 10">
    <name type="scientific">Nonomuraea roseola</name>
    <dbReference type="NCBI Taxonomy" id="46179"/>
    <lineage>
        <taxon>Bacteria</taxon>
        <taxon>Bacillati</taxon>
        <taxon>Actinomycetota</taxon>
        <taxon>Actinomycetes</taxon>
        <taxon>Streptosporangiales</taxon>
        <taxon>Streptosporangiaceae</taxon>
        <taxon>Nonomuraea</taxon>
    </lineage>
</organism>
<dbReference type="InterPro" id="IPR003838">
    <property type="entry name" value="ABC3_permease_C"/>
</dbReference>
<dbReference type="PANTHER" id="PTHR30572">
    <property type="entry name" value="MEMBRANE COMPONENT OF TRANSPORTER-RELATED"/>
    <property type="match status" value="1"/>
</dbReference>
<feature type="transmembrane region" description="Helical" evidence="7">
    <location>
        <begin position="703"/>
        <end position="728"/>
    </location>
</feature>
<dbReference type="RefSeq" id="WP_346129609.1">
    <property type="nucleotide sequence ID" value="NZ_BAAAXC010000015.1"/>
</dbReference>
<evidence type="ECO:0000313" key="9">
    <source>
        <dbReference type="EMBL" id="MFB9528328.1"/>
    </source>
</evidence>
<keyword evidence="5 7" id="KW-0472">Membrane</keyword>
<feature type="transmembrane region" description="Helical" evidence="7">
    <location>
        <begin position="20"/>
        <end position="41"/>
    </location>
</feature>
<comment type="subcellular location">
    <subcellularLocation>
        <location evidence="1">Cell membrane</location>
        <topology evidence="1">Multi-pass membrane protein</topology>
    </subcellularLocation>
</comment>
<feature type="transmembrane region" description="Helical" evidence="7">
    <location>
        <begin position="350"/>
        <end position="375"/>
    </location>
</feature>
<name>A0ABV5PZ58_9ACTN</name>
<feature type="transmembrane region" description="Helical" evidence="7">
    <location>
        <begin position="749"/>
        <end position="781"/>
    </location>
</feature>
<dbReference type="Proteomes" id="UP001589646">
    <property type="component" value="Unassembled WGS sequence"/>
</dbReference>
<dbReference type="PANTHER" id="PTHR30572:SF4">
    <property type="entry name" value="ABC TRANSPORTER PERMEASE YTRF"/>
    <property type="match status" value="1"/>
</dbReference>
<feature type="transmembrane region" description="Helical" evidence="7">
    <location>
        <begin position="396"/>
        <end position="415"/>
    </location>
</feature>
<evidence type="ECO:0000256" key="6">
    <source>
        <dbReference type="ARBA" id="ARBA00038076"/>
    </source>
</evidence>
<evidence type="ECO:0000256" key="2">
    <source>
        <dbReference type="ARBA" id="ARBA00022475"/>
    </source>
</evidence>
<feature type="transmembrane region" description="Helical" evidence="7">
    <location>
        <begin position="811"/>
        <end position="831"/>
    </location>
</feature>
<dbReference type="InterPro" id="IPR050250">
    <property type="entry name" value="Macrolide_Exporter_MacB"/>
</dbReference>
<feature type="transmembrane region" description="Helical" evidence="7">
    <location>
        <begin position="471"/>
        <end position="491"/>
    </location>
</feature>
<gene>
    <name evidence="9" type="ORF">ACFFRN_17060</name>
</gene>
<comment type="caution">
    <text evidence="9">The sequence shown here is derived from an EMBL/GenBank/DDBJ whole genome shotgun (WGS) entry which is preliminary data.</text>
</comment>
<evidence type="ECO:0000256" key="5">
    <source>
        <dbReference type="ARBA" id="ARBA00023136"/>
    </source>
</evidence>
<keyword evidence="4 7" id="KW-1133">Transmembrane helix</keyword>
<dbReference type="Pfam" id="PF02687">
    <property type="entry name" value="FtsX"/>
    <property type="match status" value="1"/>
</dbReference>
<feature type="transmembrane region" description="Helical" evidence="7">
    <location>
        <begin position="421"/>
        <end position="450"/>
    </location>
</feature>
<sequence>MRALLRISRRDALRAKGRTVLIMVMIGLPVLVITGVLTLAATADVTLSEGIVRKLGAADLRIKTSDYARVDEQYGDFGMPHGEGAARPKNAAATTAAEVAARLQPGSRLIGFDEGSVDVRTGRGYDHVSAIEIDLRDPLTKGMRPLIEGRYPAAADEVAVTPRMGRGPGDTIEVTRADRRVTVVGVVEFPFDSEYKQVVGFRGVLLKDKRDGRGTGWLADTPAPATWEDTRSLNEMGLIGLSPASLAREPAISMETTTVVGIGVAVFMVGMETVLLAGPAFAIGLRRRATELAVIAAQGGSKAHLRMIVLADGLVMGGAAALVAAVAGVSGGLLLVPVLSDSVGPLEVPWWPVVGVMALGLVSGVAAAMAPAVLVGRQDPAAVLAGRSGAARGGPGRPVLGLVLVVAGVVATLLASRTQEVWIFAAAVLGLLGLVALVPLLVALTGRLAVRLPLAPRLGVRDAVRHRMRTASAVAAVMAATAGAVAAGIGVNSQYVEARESFRSLTPIGTLSIGAREVDDAEWARIRQAAQERLPGVQPVEGFVPVTSRGRTIALLPECTSCGPTGYNLSEVLVGDQRLLSLMQGGNDPRAAAALAEGKAVVFDPSMVRHGRLSLRAGFEGPSSDAGKFEVPAVVAKAADPRVIGILLSPAAMKAKGFTLKERLIFARHWPQDVEVLRKDLQAASVQVSVHLEDGFQTDIASLLLVLMGGALILVLGGTFVATALAAADLRPDLATISAVGAPSRTGRLVLAGQAGYIAGLGALVGAIAGAVPGVALAWAMTSRTGYYVTLNPEGLADRIEATTVAVPWELVGAIVVGLPLLAALVAGAFARTRALPLTRRLT</sequence>
<protein>
    <submittedName>
        <fullName evidence="9">FtsX-like permease family protein</fullName>
    </submittedName>
</protein>
<feature type="domain" description="ABC3 transporter permease C-terminal" evidence="8">
    <location>
        <begin position="280"/>
        <end position="380"/>
    </location>
</feature>
<evidence type="ECO:0000256" key="7">
    <source>
        <dbReference type="SAM" id="Phobius"/>
    </source>
</evidence>
<keyword evidence="10" id="KW-1185">Reference proteome</keyword>
<proteinExistence type="inferred from homology"/>
<feature type="transmembrane region" description="Helical" evidence="7">
    <location>
        <begin position="259"/>
        <end position="285"/>
    </location>
</feature>
<evidence type="ECO:0000256" key="3">
    <source>
        <dbReference type="ARBA" id="ARBA00022692"/>
    </source>
</evidence>
<evidence type="ECO:0000259" key="8">
    <source>
        <dbReference type="Pfam" id="PF02687"/>
    </source>
</evidence>
<evidence type="ECO:0000256" key="1">
    <source>
        <dbReference type="ARBA" id="ARBA00004651"/>
    </source>
</evidence>
<keyword evidence="3 7" id="KW-0812">Transmembrane</keyword>
<keyword evidence="2" id="KW-1003">Cell membrane</keyword>
<accession>A0ABV5PZ58</accession>
<feature type="transmembrane region" description="Helical" evidence="7">
    <location>
        <begin position="305"/>
        <end position="330"/>
    </location>
</feature>